<dbReference type="Gene3D" id="1.10.260.40">
    <property type="entry name" value="lambda repressor-like DNA-binding domains"/>
    <property type="match status" value="1"/>
</dbReference>
<dbReference type="AlphaFoldDB" id="A0A4D4JA90"/>
<dbReference type="GO" id="GO:0003677">
    <property type="term" value="F:DNA binding"/>
    <property type="evidence" value="ECO:0007669"/>
    <property type="project" value="InterPro"/>
</dbReference>
<dbReference type="PROSITE" id="PS50943">
    <property type="entry name" value="HTH_CROC1"/>
    <property type="match status" value="1"/>
</dbReference>
<dbReference type="EMBL" id="BJFL01000022">
    <property type="protein sequence ID" value="GDY32232.1"/>
    <property type="molecule type" value="Genomic_DNA"/>
</dbReference>
<dbReference type="Proteomes" id="UP000298860">
    <property type="component" value="Unassembled WGS sequence"/>
</dbReference>
<dbReference type="SMART" id="SM00530">
    <property type="entry name" value="HTH_XRE"/>
    <property type="match status" value="1"/>
</dbReference>
<proteinExistence type="predicted"/>
<protein>
    <submittedName>
        <fullName evidence="2">Transcriptional regulator</fullName>
    </submittedName>
</protein>
<keyword evidence="3" id="KW-1185">Reference proteome</keyword>
<dbReference type="CDD" id="cd00093">
    <property type="entry name" value="HTH_XRE"/>
    <property type="match status" value="1"/>
</dbReference>
<dbReference type="InterPro" id="IPR010982">
    <property type="entry name" value="Lambda_DNA-bd_dom_sf"/>
</dbReference>
<evidence type="ECO:0000313" key="3">
    <source>
        <dbReference type="Proteomes" id="UP000298860"/>
    </source>
</evidence>
<dbReference type="RefSeq" id="WP_225978554.1">
    <property type="nucleotide sequence ID" value="NZ_BJFL01000022.1"/>
</dbReference>
<dbReference type="Pfam" id="PF13560">
    <property type="entry name" value="HTH_31"/>
    <property type="match status" value="1"/>
</dbReference>
<sequence length="281" mass="30843">MTSPRARALSAALREVRKASGVGLRELGRMLRISPTDISHWESGARVPRLETVALILGVLRASPEEREHILNLARGARERTWLTVGEDGIPAQMAGVVECERQASAIAAWEPNYVPGLLQTSDYTRTIMSAGDRLGADDVALRTMIHSSRCEVITRRDAPVPLHALIGETGLTEPIGPPDVMAGQLRHLAAMAGRPNVELRVVPRRVGWHPGLMGPFTLFDFADAPTVLYLEHHSSGAFITTEHDVSAYRRVVDWLRELAWSPEESSAFIADLAGEPTKRE</sequence>
<accession>A0A4D4JA90</accession>
<comment type="caution">
    <text evidence="2">The sequence shown here is derived from an EMBL/GenBank/DDBJ whole genome shotgun (WGS) entry which is preliminary data.</text>
</comment>
<name>A0A4D4JA90_9PSEU</name>
<evidence type="ECO:0000259" key="1">
    <source>
        <dbReference type="PROSITE" id="PS50943"/>
    </source>
</evidence>
<dbReference type="InterPro" id="IPR001387">
    <property type="entry name" value="Cro/C1-type_HTH"/>
</dbReference>
<feature type="domain" description="HTH cro/C1-type" evidence="1">
    <location>
        <begin position="13"/>
        <end position="67"/>
    </location>
</feature>
<dbReference type="InterPro" id="IPR043917">
    <property type="entry name" value="DUF5753"/>
</dbReference>
<dbReference type="Pfam" id="PF19054">
    <property type="entry name" value="DUF5753"/>
    <property type="match status" value="1"/>
</dbReference>
<organism evidence="2 3">
    <name type="scientific">Gandjariella thermophila</name>
    <dbReference type="NCBI Taxonomy" id="1931992"/>
    <lineage>
        <taxon>Bacteria</taxon>
        <taxon>Bacillati</taxon>
        <taxon>Actinomycetota</taxon>
        <taxon>Actinomycetes</taxon>
        <taxon>Pseudonocardiales</taxon>
        <taxon>Pseudonocardiaceae</taxon>
        <taxon>Gandjariella</taxon>
    </lineage>
</organism>
<dbReference type="SUPFAM" id="SSF47413">
    <property type="entry name" value="lambda repressor-like DNA-binding domains"/>
    <property type="match status" value="1"/>
</dbReference>
<gene>
    <name evidence="2" type="ORF">GTS_38650</name>
</gene>
<reference evidence="3" key="1">
    <citation type="submission" date="2019-04" db="EMBL/GenBank/DDBJ databases">
        <title>Draft genome sequence of Pseudonocardiaceae bacterium SL3-2-4.</title>
        <authorList>
            <person name="Ningsih F."/>
            <person name="Yokota A."/>
            <person name="Sakai Y."/>
            <person name="Nanatani K."/>
            <person name="Yabe S."/>
            <person name="Oetari A."/>
            <person name="Sjamsuridzal W."/>
        </authorList>
    </citation>
    <scope>NUCLEOTIDE SEQUENCE [LARGE SCALE GENOMIC DNA]</scope>
    <source>
        <strain evidence="3">SL3-2-4</strain>
    </source>
</reference>
<evidence type="ECO:0000313" key="2">
    <source>
        <dbReference type="EMBL" id="GDY32232.1"/>
    </source>
</evidence>